<feature type="domain" description="TNT" evidence="1">
    <location>
        <begin position="556"/>
        <end position="640"/>
    </location>
</feature>
<evidence type="ECO:0000313" key="3">
    <source>
        <dbReference type="Proteomes" id="UP000198727"/>
    </source>
</evidence>
<sequence>MRYRVEVADRPDALYAVWNGRVCRAQRSTADGTVLLTAPAGDAPEEFDTEVAGSPAKVVPESAVTSLFSLHTLCLFDDEVFRIAPRSTEGVLTLNWTGQDEAVARQLGLTDLTTTTSDPESITALWQERHDLAPAAAPRPEPGEGDTRALLRAIGRTMVGTLPSGWQRVAAQFRQVGDYAELEVRAVADDAVVSLPAPPELGQLFGRLRAAMYQPSTGTWFQGTYTLDSSANFDFDFDTESEPHWRLPPGADGRAGPRAYDAELEHYPRDRKQVPRWLAARAGLPLDVMLRQARVVDAHTDGEPPVVNRQPLPPDEVRAVLGYLYRAPIALTRPGTLPDIFAPANPPDVPDAFHTDGTWIWPAAVPHYLRRYGLPPEPELLEHIRANQHRPPYVDATLRATAEAEILGRPHPPQSPADLPETGAQPVIERGGEPPANLRAADVLATLRRRLAEHGVPESAYRIGAAAEGAWSLRRTERGWEVGRTMDGALVDAQHFPRIEPAARALLGTLLLYPGRAAPPEEAETAEPAAHATDWPVLPLRGEPPLTLYRGKRMVTLPPGTALVRFGTEAGNLAHPEGTRFAETSLSQARELDRHGYRVRRPLRVLTGITLPWGGMPGGAVAYLLPRAVGHHIETGAVERLT</sequence>
<dbReference type="STRING" id="587909.SAMN05421810_103613"/>
<name>A0A1I5TRM0_9PSEU</name>
<accession>A0A1I5TRM0</accession>
<dbReference type="GO" id="GO:0050135">
    <property type="term" value="F:NADP+ nucleosidase activity"/>
    <property type="evidence" value="ECO:0007669"/>
    <property type="project" value="InterPro"/>
</dbReference>
<dbReference type="InterPro" id="IPR025331">
    <property type="entry name" value="TNT"/>
</dbReference>
<dbReference type="AlphaFoldDB" id="A0A1I5TRM0"/>
<evidence type="ECO:0000259" key="1">
    <source>
        <dbReference type="Pfam" id="PF14021"/>
    </source>
</evidence>
<keyword evidence="3" id="KW-1185">Reference proteome</keyword>
<organism evidence="2 3">
    <name type="scientific">Amycolatopsis arida</name>
    <dbReference type="NCBI Taxonomy" id="587909"/>
    <lineage>
        <taxon>Bacteria</taxon>
        <taxon>Bacillati</taxon>
        <taxon>Actinomycetota</taxon>
        <taxon>Actinomycetes</taxon>
        <taxon>Pseudonocardiales</taxon>
        <taxon>Pseudonocardiaceae</taxon>
        <taxon>Amycolatopsis</taxon>
    </lineage>
</organism>
<dbReference type="SUPFAM" id="SSF160424">
    <property type="entry name" value="BH3703-like"/>
    <property type="match status" value="1"/>
</dbReference>
<dbReference type="RefSeq" id="WP_092530216.1">
    <property type="nucleotide sequence ID" value="NZ_FOWW01000003.1"/>
</dbReference>
<dbReference type="Proteomes" id="UP000198727">
    <property type="component" value="Unassembled WGS sequence"/>
</dbReference>
<dbReference type="OrthoDB" id="275232at2"/>
<gene>
    <name evidence="2" type="ORF">SAMN05421810_103613</name>
</gene>
<reference evidence="3" key="1">
    <citation type="submission" date="2016-10" db="EMBL/GenBank/DDBJ databases">
        <authorList>
            <person name="Varghese N."/>
            <person name="Submissions S."/>
        </authorList>
    </citation>
    <scope>NUCLEOTIDE SEQUENCE [LARGE SCALE GENOMIC DNA]</scope>
    <source>
        <strain evidence="3">CGMCC 4.5579</strain>
    </source>
</reference>
<protein>
    <recommendedName>
        <fullName evidence="1">TNT domain-containing protein</fullName>
    </recommendedName>
</protein>
<dbReference type="EMBL" id="FOWW01000003">
    <property type="protein sequence ID" value="SFP85247.1"/>
    <property type="molecule type" value="Genomic_DNA"/>
</dbReference>
<proteinExistence type="predicted"/>
<evidence type="ECO:0000313" key="2">
    <source>
        <dbReference type="EMBL" id="SFP85247.1"/>
    </source>
</evidence>
<dbReference type="Pfam" id="PF14021">
    <property type="entry name" value="TNT"/>
    <property type="match status" value="1"/>
</dbReference>
<dbReference type="InterPro" id="IPR036170">
    <property type="entry name" value="YezG-like_sf"/>
</dbReference>